<dbReference type="Proteomes" id="UP000276133">
    <property type="component" value="Unassembled WGS sequence"/>
</dbReference>
<accession>A0A3M7QYQ3</accession>
<protein>
    <submittedName>
        <fullName evidence="1">Uncharacterized protein</fullName>
    </submittedName>
</protein>
<proteinExistence type="predicted"/>
<organism evidence="1 2">
    <name type="scientific">Brachionus plicatilis</name>
    <name type="common">Marine rotifer</name>
    <name type="synonym">Brachionus muelleri</name>
    <dbReference type="NCBI Taxonomy" id="10195"/>
    <lineage>
        <taxon>Eukaryota</taxon>
        <taxon>Metazoa</taxon>
        <taxon>Spiralia</taxon>
        <taxon>Gnathifera</taxon>
        <taxon>Rotifera</taxon>
        <taxon>Eurotatoria</taxon>
        <taxon>Monogononta</taxon>
        <taxon>Pseudotrocha</taxon>
        <taxon>Ploima</taxon>
        <taxon>Brachionidae</taxon>
        <taxon>Brachionus</taxon>
    </lineage>
</organism>
<reference evidence="1 2" key="1">
    <citation type="journal article" date="2018" name="Sci. Rep.">
        <title>Genomic signatures of local adaptation to the degree of environmental predictability in rotifers.</title>
        <authorList>
            <person name="Franch-Gras L."/>
            <person name="Hahn C."/>
            <person name="Garcia-Roger E.M."/>
            <person name="Carmona M.J."/>
            <person name="Serra M."/>
            <person name="Gomez A."/>
        </authorList>
    </citation>
    <scope>NUCLEOTIDE SEQUENCE [LARGE SCALE GENOMIC DNA]</scope>
    <source>
        <strain evidence="1">HYR1</strain>
    </source>
</reference>
<name>A0A3M7QYQ3_BRAPC</name>
<evidence type="ECO:0000313" key="1">
    <source>
        <dbReference type="EMBL" id="RNA16487.1"/>
    </source>
</evidence>
<comment type="caution">
    <text evidence="1">The sequence shown here is derived from an EMBL/GenBank/DDBJ whole genome shotgun (WGS) entry which is preliminary data.</text>
</comment>
<keyword evidence="2" id="KW-1185">Reference proteome</keyword>
<evidence type="ECO:0000313" key="2">
    <source>
        <dbReference type="Proteomes" id="UP000276133"/>
    </source>
</evidence>
<dbReference type="AlphaFoldDB" id="A0A3M7QYQ3"/>
<dbReference type="EMBL" id="REGN01004697">
    <property type="protein sequence ID" value="RNA16487.1"/>
    <property type="molecule type" value="Genomic_DNA"/>
</dbReference>
<gene>
    <name evidence="1" type="ORF">BpHYR1_032611</name>
</gene>
<sequence length="61" mass="7113">MRQGKYQLRNDIKWASDQIIYQISPTTVNESTMVLIVKSARAKLNTSIEILTAKKKELRYQ</sequence>